<dbReference type="RefSeq" id="WP_144729456.1">
    <property type="nucleotide sequence ID" value="NZ_ML675580.1"/>
</dbReference>
<proteinExistence type="predicted"/>
<organism evidence="1 2">
    <name type="scientific">Candidatus Nitrosocosmicus arcticus</name>
    <dbReference type="NCBI Taxonomy" id="2035267"/>
    <lineage>
        <taxon>Archaea</taxon>
        <taxon>Nitrososphaerota</taxon>
        <taxon>Nitrososphaeria</taxon>
        <taxon>Nitrososphaerales</taxon>
        <taxon>Nitrososphaeraceae</taxon>
        <taxon>Candidatus Nitrosocosmicus</taxon>
    </lineage>
</organism>
<accession>A0A557SXB3</accession>
<evidence type="ECO:0000313" key="2">
    <source>
        <dbReference type="Proteomes" id="UP000315289"/>
    </source>
</evidence>
<reference evidence="1 2" key="1">
    <citation type="journal article" date="2019" name="Front. Microbiol.">
        <title>Ammonia Oxidation by the Arctic Terrestrial Thaumarchaeote Candidatus Nitrosocosmicus arcticus Is Stimulated by Increasing Temperatures.</title>
        <authorList>
            <person name="Alves R.J.E."/>
            <person name="Kerou M."/>
            <person name="Zappe A."/>
            <person name="Bittner R."/>
            <person name="Abby S.S."/>
            <person name="Schmidt H.A."/>
            <person name="Pfeifer K."/>
            <person name="Schleper C."/>
        </authorList>
    </citation>
    <scope>NUCLEOTIDE SEQUENCE [LARGE SCALE GENOMIC DNA]</scope>
    <source>
        <strain evidence="1 2">Kfb</strain>
    </source>
</reference>
<gene>
    <name evidence="1" type="ORF">NARC_40211</name>
</gene>
<protein>
    <submittedName>
        <fullName evidence="1">Uncharacterized protein</fullName>
    </submittedName>
</protein>
<evidence type="ECO:0000313" key="1">
    <source>
        <dbReference type="EMBL" id="TVP41248.1"/>
    </source>
</evidence>
<name>A0A557SXB3_9ARCH</name>
<keyword evidence="2" id="KW-1185">Reference proteome</keyword>
<sequence length="77" mass="8967">MLQVRTDNVNYPIRNIIFEKIKQLGTTTDQDLLNSVSKDGVSVLEDEFNKVLLDLEIYGLIRVSWLTKDKKRIELTE</sequence>
<dbReference type="AlphaFoldDB" id="A0A557SXB3"/>
<comment type="caution">
    <text evidence="1">The sequence shown here is derived from an EMBL/GenBank/DDBJ whole genome shotgun (WGS) entry which is preliminary data.</text>
</comment>
<dbReference type="EMBL" id="VOAH01000004">
    <property type="protein sequence ID" value="TVP41248.1"/>
    <property type="molecule type" value="Genomic_DNA"/>
</dbReference>
<dbReference type="Proteomes" id="UP000315289">
    <property type="component" value="Unassembled WGS sequence"/>
</dbReference>
<dbReference type="OrthoDB" id="6229at2157"/>